<feature type="domain" description="SHS2" evidence="5">
    <location>
        <begin position="24"/>
        <end position="224"/>
    </location>
</feature>
<evidence type="ECO:0000256" key="1">
    <source>
        <dbReference type="ARBA" id="ARBA00022475"/>
    </source>
</evidence>
<dbReference type="Pfam" id="PF02491">
    <property type="entry name" value="SHS2_FTSA"/>
    <property type="match status" value="1"/>
</dbReference>
<protein>
    <submittedName>
        <fullName evidence="6">Cell division protein FtsA</fullName>
    </submittedName>
</protein>
<dbReference type="AlphaFoldDB" id="A0A3B0U886"/>
<dbReference type="NCBIfam" id="TIGR01174">
    <property type="entry name" value="ftsA"/>
    <property type="match status" value="1"/>
</dbReference>
<dbReference type="GO" id="GO:0009898">
    <property type="term" value="C:cytoplasmic side of plasma membrane"/>
    <property type="evidence" value="ECO:0007669"/>
    <property type="project" value="TreeGrafter"/>
</dbReference>
<name>A0A3B0U886_9ZZZZ</name>
<dbReference type="CDD" id="cd24048">
    <property type="entry name" value="ASKHA_NBD_FtsA"/>
    <property type="match status" value="1"/>
</dbReference>
<dbReference type="HAMAP" id="MF_02033">
    <property type="entry name" value="FtsA"/>
    <property type="match status" value="1"/>
</dbReference>
<reference evidence="6" key="1">
    <citation type="submission" date="2018-06" db="EMBL/GenBank/DDBJ databases">
        <authorList>
            <person name="Zhirakovskaya E."/>
        </authorList>
    </citation>
    <scope>NUCLEOTIDE SEQUENCE</scope>
</reference>
<keyword evidence="2 6" id="KW-0132">Cell division</keyword>
<dbReference type="InterPro" id="IPR050696">
    <property type="entry name" value="FtsA/MreB"/>
</dbReference>
<dbReference type="SMART" id="SM00842">
    <property type="entry name" value="FtsA"/>
    <property type="match status" value="1"/>
</dbReference>
<dbReference type="PIRSF" id="PIRSF003101">
    <property type="entry name" value="FtsA"/>
    <property type="match status" value="1"/>
</dbReference>
<sequence length="445" mass="46081">MILPTFKSLADPDNEGLSPRKPVVAALDIGTDKVTCVIARVRAKSGGGKDGSQNGGKGLDVKIVGVGHIASQGVKAGVIVDLAAAETAIRAAVDAAERAAGFTVDEAIVNASCGRISSEAYEIGVTVRSGQVTQDDLGQVLKTARAQPRDDGRLTLHSIPIGFALDGDAGIADPLGMYGERLSVGMHVVTAEPGPLRNLALGVDRCHIKIDRVAVSPLASALSTLTVDEAELGAICVDMGAGCTTVAVFIEGMFVHADAIALGGGHVTLDLARGLSTPLAQAERIKALHGSCLTGPADEREFIDFETVGGEGGSEELAQVPKSTLVKIVTPRVEEIFELLRDRLRTAGLDTMGERRIILTGGASQLTGTREIAARVLGGQVRMGAPRLAGHMPETMAGPGFACVAGLLTYAQSAEVGAHDGLSETDNQHGSSYIGRVGRWLKESF</sequence>
<keyword evidence="3" id="KW-0472">Membrane</keyword>
<dbReference type="Pfam" id="PF14450">
    <property type="entry name" value="FtsA"/>
    <property type="match status" value="1"/>
</dbReference>
<evidence type="ECO:0000313" key="6">
    <source>
        <dbReference type="EMBL" id="VAW15636.1"/>
    </source>
</evidence>
<dbReference type="PANTHER" id="PTHR32432">
    <property type="entry name" value="CELL DIVISION PROTEIN FTSA-RELATED"/>
    <property type="match status" value="1"/>
</dbReference>
<accession>A0A3B0U886</accession>
<keyword evidence="1" id="KW-1003">Cell membrane</keyword>
<dbReference type="EMBL" id="UOEM01000086">
    <property type="protein sequence ID" value="VAW15636.1"/>
    <property type="molecule type" value="Genomic_DNA"/>
</dbReference>
<dbReference type="SUPFAM" id="SSF53067">
    <property type="entry name" value="Actin-like ATPase domain"/>
    <property type="match status" value="2"/>
</dbReference>
<dbReference type="InterPro" id="IPR003494">
    <property type="entry name" value="SHS2_FtsA"/>
</dbReference>
<evidence type="ECO:0000259" key="5">
    <source>
        <dbReference type="SMART" id="SM00842"/>
    </source>
</evidence>
<dbReference type="InterPro" id="IPR020823">
    <property type="entry name" value="Cell_div_FtsA"/>
</dbReference>
<proteinExistence type="inferred from homology"/>
<evidence type="ECO:0000256" key="2">
    <source>
        <dbReference type="ARBA" id="ARBA00022618"/>
    </source>
</evidence>
<evidence type="ECO:0000256" key="3">
    <source>
        <dbReference type="ARBA" id="ARBA00023136"/>
    </source>
</evidence>
<dbReference type="GO" id="GO:0051301">
    <property type="term" value="P:cell division"/>
    <property type="evidence" value="ECO:0007669"/>
    <property type="project" value="UniProtKB-KW"/>
</dbReference>
<evidence type="ECO:0000256" key="4">
    <source>
        <dbReference type="ARBA" id="ARBA00023306"/>
    </source>
</evidence>
<keyword evidence="4" id="KW-0131">Cell cycle</keyword>
<gene>
    <name evidence="6" type="ORF">MNBD_ALPHA09-1431</name>
</gene>
<dbReference type="GO" id="GO:0032153">
    <property type="term" value="C:cell division site"/>
    <property type="evidence" value="ECO:0007669"/>
    <property type="project" value="TreeGrafter"/>
</dbReference>
<dbReference type="Gene3D" id="3.30.420.40">
    <property type="match status" value="2"/>
</dbReference>
<dbReference type="InterPro" id="IPR043129">
    <property type="entry name" value="ATPase_NBD"/>
</dbReference>
<organism evidence="6">
    <name type="scientific">hydrothermal vent metagenome</name>
    <dbReference type="NCBI Taxonomy" id="652676"/>
    <lineage>
        <taxon>unclassified sequences</taxon>
        <taxon>metagenomes</taxon>
        <taxon>ecological metagenomes</taxon>
    </lineage>
</organism>
<dbReference type="PANTHER" id="PTHR32432:SF4">
    <property type="entry name" value="CELL DIVISION PROTEIN FTSA"/>
    <property type="match status" value="1"/>
</dbReference>
<dbReference type="Gene3D" id="3.30.1490.110">
    <property type="match status" value="1"/>
</dbReference>